<keyword evidence="1" id="KW-0812">Transmembrane</keyword>
<evidence type="ECO:0008006" key="4">
    <source>
        <dbReference type="Google" id="ProtNLM"/>
    </source>
</evidence>
<sequence length="453" mass="49795">MISPGSPRATSSALLAGSGLLFVLEVLFFTYWRNNLGPYWSPVLLYALGWGLCLLAARAVRGYRFVWPQMASRPLLTRLALGVGLSLGSWLLTTPILRKLIARADVATIGVRSDIIPALQVYVTRFLGPDTVYQPIDLLGYTFLPNYPPLQWLPFVPAEVLGLDYRSWAFGLLLVALLGGYQWQLARLALPTAEWLLKAVLPVLVLHFAVMTDKSMFSLTVESLIIGYYCVLAAGTLSGSPWAKALGVVLCLLSRFSLVLWLPLYGLLLLWENPRRGWLTAGLALAGVLLIFGPFLLHDPTIFLRAQLENIGIAEGEWQHIDPQAPVAVPMHLFNGVGFAPWFYDLPGTLVERIARLQLAQLAACGAVVVGSGLLFWRFRHRFDARLAALLSLKVYLATFYGFLIIPYTYLASVSLFTSLFVVLVISRKAPFLVPLAATDTRLPAATAAAPGQ</sequence>
<name>A0A4Z0PMX2_9BACT</name>
<feature type="transmembrane region" description="Helical" evidence="1">
    <location>
        <begin position="245"/>
        <end position="271"/>
    </location>
</feature>
<feature type="transmembrane region" description="Helical" evidence="1">
    <location>
        <begin position="165"/>
        <end position="183"/>
    </location>
</feature>
<keyword evidence="3" id="KW-1185">Reference proteome</keyword>
<protein>
    <recommendedName>
        <fullName evidence="4">DUF2029 domain-containing protein</fullName>
    </recommendedName>
</protein>
<feature type="transmembrane region" description="Helical" evidence="1">
    <location>
        <begin position="195"/>
        <end position="211"/>
    </location>
</feature>
<organism evidence="2 3">
    <name type="scientific">Hymenobacter elongatus</name>
    <dbReference type="NCBI Taxonomy" id="877208"/>
    <lineage>
        <taxon>Bacteria</taxon>
        <taxon>Pseudomonadati</taxon>
        <taxon>Bacteroidota</taxon>
        <taxon>Cytophagia</taxon>
        <taxon>Cytophagales</taxon>
        <taxon>Hymenobacteraceae</taxon>
        <taxon>Hymenobacter</taxon>
    </lineage>
</organism>
<feature type="transmembrane region" description="Helical" evidence="1">
    <location>
        <begin position="12"/>
        <end position="32"/>
    </location>
</feature>
<evidence type="ECO:0000256" key="1">
    <source>
        <dbReference type="SAM" id="Phobius"/>
    </source>
</evidence>
<reference evidence="2 3" key="1">
    <citation type="submission" date="2019-04" db="EMBL/GenBank/DDBJ databases">
        <authorList>
            <person name="Feng G."/>
            <person name="Zhang J."/>
            <person name="Zhu H."/>
        </authorList>
    </citation>
    <scope>NUCLEOTIDE SEQUENCE [LARGE SCALE GENOMIC DNA]</scope>
    <source>
        <strain evidence="2 3">JCM 17223</strain>
    </source>
</reference>
<dbReference type="EMBL" id="SRLD01000021">
    <property type="protein sequence ID" value="TGE15659.1"/>
    <property type="molecule type" value="Genomic_DNA"/>
</dbReference>
<dbReference type="Proteomes" id="UP000297739">
    <property type="component" value="Unassembled WGS sequence"/>
</dbReference>
<feature type="transmembrane region" description="Helical" evidence="1">
    <location>
        <begin position="75"/>
        <end position="93"/>
    </location>
</feature>
<evidence type="ECO:0000313" key="2">
    <source>
        <dbReference type="EMBL" id="TGE15659.1"/>
    </source>
</evidence>
<feature type="transmembrane region" description="Helical" evidence="1">
    <location>
        <begin position="277"/>
        <end position="297"/>
    </location>
</feature>
<feature type="transmembrane region" description="Helical" evidence="1">
    <location>
        <begin position="359"/>
        <end position="379"/>
    </location>
</feature>
<keyword evidence="1" id="KW-1133">Transmembrane helix</keyword>
<dbReference type="AlphaFoldDB" id="A0A4Z0PMX2"/>
<comment type="caution">
    <text evidence="2">The sequence shown here is derived from an EMBL/GenBank/DDBJ whole genome shotgun (WGS) entry which is preliminary data.</text>
</comment>
<proteinExistence type="predicted"/>
<feature type="transmembrane region" description="Helical" evidence="1">
    <location>
        <begin position="44"/>
        <end position="63"/>
    </location>
</feature>
<gene>
    <name evidence="2" type="ORF">E5J99_11785</name>
</gene>
<evidence type="ECO:0000313" key="3">
    <source>
        <dbReference type="Proteomes" id="UP000297739"/>
    </source>
</evidence>
<feature type="transmembrane region" description="Helical" evidence="1">
    <location>
        <begin position="217"/>
        <end position="238"/>
    </location>
</feature>
<feature type="transmembrane region" description="Helical" evidence="1">
    <location>
        <begin position="399"/>
        <end position="426"/>
    </location>
</feature>
<dbReference type="OrthoDB" id="870852at2"/>
<accession>A0A4Z0PMX2</accession>
<dbReference type="RefSeq" id="WP_135498011.1">
    <property type="nucleotide sequence ID" value="NZ_SRLD01000021.1"/>
</dbReference>
<keyword evidence="1" id="KW-0472">Membrane</keyword>